<evidence type="ECO:0000259" key="1">
    <source>
        <dbReference type="Pfam" id="PF13966"/>
    </source>
</evidence>
<sequence length="372" mass="42577">MRLGRSRSLTIETSSKRLVKILTDYDTVEENQGYTNVPEKHIMRATIASLRRHPEPIIFKLVDHLNPTSGLRKARDLANAALNKPSSVQMCFDPCSNPEPGVAGAKLSAMTQALAYKSIAIYENERKPVQTRRSTSVNLAAIQRFCEDTYQKVPSESEIWKGLRTRDLDKKCQEFCWKLIHDAYFVGKRWLHIPGYEDRGYCKHCDNVVESMDHILFECNAVGQKQIWELTKSLWNKRQSFWPAPSLGSVTAFKFINDPNADTRLSPGDKRLFAILAPESARLIWRLRCERVIEKENKNFSRQEIFSRWKSMINGRLHTERLATNTKFGRCALPPLRVKKTWEGLLENEDELPDDWSGAGEVLVGIGVDPPS</sequence>
<feature type="domain" description="Reverse transcriptase zinc-binding" evidence="1">
    <location>
        <begin position="149"/>
        <end position="222"/>
    </location>
</feature>
<dbReference type="OrthoDB" id="2752996at2759"/>
<name>A0A0H2RUV7_9AGAM</name>
<evidence type="ECO:0000313" key="3">
    <source>
        <dbReference type="Proteomes" id="UP000053477"/>
    </source>
</evidence>
<gene>
    <name evidence="2" type="ORF">SCHPADRAFT_835141</name>
</gene>
<dbReference type="Proteomes" id="UP000053477">
    <property type="component" value="Unassembled WGS sequence"/>
</dbReference>
<keyword evidence="3" id="KW-1185">Reference proteome</keyword>
<dbReference type="Pfam" id="PF13966">
    <property type="entry name" value="zf-RVT"/>
    <property type="match status" value="1"/>
</dbReference>
<dbReference type="InParanoid" id="A0A0H2RUV7"/>
<dbReference type="AlphaFoldDB" id="A0A0H2RUV7"/>
<organism evidence="2 3">
    <name type="scientific">Schizopora paradoxa</name>
    <dbReference type="NCBI Taxonomy" id="27342"/>
    <lineage>
        <taxon>Eukaryota</taxon>
        <taxon>Fungi</taxon>
        <taxon>Dikarya</taxon>
        <taxon>Basidiomycota</taxon>
        <taxon>Agaricomycotina</taxon>
        <taxon>Agaricomycetes</taxon>
        <taxon>Hymenochaetales</taxon>
        <taxon>Schizoporaceae</taxon>
        <taxon>Schizopora</taxon>
    </lineage>
</organism>
<dbReference type="InterPro" id="IPR026960">
    <property type="entry name" value="RVT-Znf"/>
</dbReference>
<protein>
    <recommendedName>
        <fullName evidence="1">Reverse transcriptase zinc-binding domain-containing protein</fullName>
    </recommendedName>
</protein>
<reference evidence="2 3" key="1">
    <citation type="submission" date="2015-04" db="EMBL/GenBank/DDBJ databases">
        <title>Complete genome sequence of Schizopora paradoxa KUC8140, a cosmopolitan wood degrader in East Asia.</title>
        <authorList>
            <consortium name="DOE Joint Genome Institute"/>
            <person name="Min B."/>
            <person name="Park H."/>
            <person name="Jang Y."/>
            <person name="Kim J.-J."/>
            <person name="Kim K.H."/>
            <person name="Pangilinan J."/>
            <person name="Lipzen A."/>
            <person name="Riley R."/>
            <person name="Grigoriev I.V."/>
            <person name="Spatafora J.W."/>
            <person name="Choi I.-G."/>
        </authorList>
    </citation>
    <scope>NUCLEOTIDE SEQUENCE [LARGE SCALE GENOMIC DNA]</scope>
    <source>
        <strain evidence="2 3">KUC8140</strain>
    </source>
</reference>
<proteinExistence type="predicted"/>
<dbReference type="STRING" id="27342.A0A0H2RUV7"/>
<accession>A0A0H2RUV7</accession>
<evidence type="ECO:0000313" key="2">
    <source>
        <dbReference type="EMBL" id="KLO08571.1"/>
    </source>
</evidence>
<dbReference type="EMBL" id="KQ086086">
    <property type="protein sequence ID" value="KLO08571.1"/>
    <property type="molecule type" value="Genomic_DNA"/>
</dbReference>